<dbReference type="EMBL" id="JBBEGL010000013">
    <property type="protein sequence ID" value="MEJ2890435.1"/>
    <property type="molecule type" value="Genomic_DNA"/>
</dbReference>
<feature type="region of interest" description="Disordered" evidence="1">
    <location>
        <begin position="43"/>
        <end position="110"/>
    </location>
</feature>
<comment type="caution">
    <text evidence="2">The sequence shown here is derived from an EMBL/GenBank/DDBJ whole genome shotgun (WGS) entry which is preliminary data.</text>
</comment>
<sequence>MALACPTCEEAAAEYLGMADDGRNMMRCTSCGHEWVLGAKPVSPRAVSQTTRARSTSSSAAGKSRTKSTTSRPPTRSSDSVTRSAGRTAGTRGPVRERERRPLEDVDTAQARFTATAADVPAERWRVIEALRREFLTDFPHPDEEAGRYRDVYRQAFEADALPYTTPLALKDFANSKVVARPGNMSRFNDEWRALGNQRAAEAFRGVVSHLLRGDDPAAPEDRLTELIVSDDAPAMPGFREAMLTRVLCIAEPERFLPILLYTSSAGGKREIARQVFGIELPAPETTSQTIGRLAYWSNDLLVELIGDRFVDLDHARQFLWWVKDHPDLG</sequence>
<accession>A0ABU8NDE7</accession>
<dbReference type="RefSeq" id="WP_337718632.1">
    <property type="nucleotide sequence ID" value="NZ_JBBEGL010000013.1"/>
</dbReference>
<evidence type="ECO:0000256" key="1">
    <source>
        <dbReference type="SAM" id="MobiDB-lite"/>
    </source>
</evidence>
<evidence type="ECO:0000313" key="2">
    <source>
        <dbReference type="EMBL" id="MEJ2890435.1"/>
    </source>
</evidence>
<evidence type="ECO:0000313" key="3">
    <source>
        <dbReference type="Proteomes" id="UP001370100"/>
    </source>
</evidence>
<proteinExistence type="predicted"/>
<keyword evidence="3" id="KW-1185">Reference proteome</keyword>
<feature type="compositionally biased region" description="Low complexity" evidence="1">
    <location>
        <begin position="45"/>
        <end position="84"/>
    </location>
</feature>
<evidence type="ECO:0008006" key="4">
    <source>
        <dbReference type="Google" id="ProtNLM"/>
    </source>
</evidence>
<feature type="compositionally biased region" description="Basic and acidic residues" evidence="1">
    <location>
        <begin position="94"/>
        <end position="104"/>
    </location>
</feature>
<protein>
    <recommendedName>
        <fullName evidence="4">Zinc finger/thioredoxin putative domain-containing protein</fullName>
    </recommendedName>
</protein>
<gene>
    <name evidence="2" type="ORF">WCD41_28530</name>
</gene>
<organism evidence="2 3">
    <name type="scientific">Actinomycetospora aeridis</name>
    <dbReference type="NCBI Taxonomy" id="3129231"/>
    <lineage>
        <taxon>Bacteria</taxon>
        <taxon>Bacillati</taxon>
        <taxon>Actinomycetota</taxon>
        <taxon>Actinomycetes</taxon>
        <taxon>Pseudonocardiales</taxon>
        <taxon>Pseudonocardiaceae</taxon>
        <taxon>Actinomycetospora</taxon>
    </lineage>
</organism>
<name>A0ABU8NDE7_9PSEU</name>
<reference evidence="2 3" key="1">
    <citation type="submission" date="2024-03" db="EMBL/GenBank/DDBJ databases">
        <title>Actinomycetospora sp. OC33-EN06, a novel actinomycete isolated from wild orchid (Aerides multiflora).</title>
        <authorList>
            <person name="Suriyachadkun C."/>
        </authorList>
    </citation>
    <scope>NUCLEOTIDE SEQUENCE [LARGE SCALE GENOMIC DNA]</scope>
    <source>
        <strain evidence="2 3">OC33-EN06</strain>
    </source>
</reference>
<dbReference type="Proteomes" id="UP001370100">
    <property type="component" value="Unassembled WGS sequence"/>
</dbReference>